<feature type="compositionally biased region" description="Acidic residues" evidence="1">
    <location>
        <begin position="425"/>
        <end position="450"/>
    </location>
</feature>
<name>A0A9P5JWN0_9AGAM</name>
<sequence>MSFLSLSPELIEEIAFYLRARDIAALVLSCRRFHDIVRGSILLQYAYRTELAGVYDALQDLSRCSIVDRMESLRRWEASWGDLGRYLSAGPRLVIPAERDLFGPFFLRDDYLFAVDWQGHPTGLRQPALLYVDLRDALLTGQHCWRQIHYPQGSIAITQAFSIEEDDLVVSVLSLPRLDSTSTKTILRFMSLERGGAHPLAREPDLQLDTELSVNLLDVRADVIGDQIVLVLVDLRVQDPENDAIYLVDWKQGRMTLVHRAPNGTYEGALAVLSPDLVLFLKRDAPCLELCRVTTSPSSIDGDDAPSASLQVVRTLTLPTFHPDYHVHTAYMQTDRYSPSQSRPNAALHQQPQPQQRQRPTRAPAPLTFHSAPEDMVVGITFLLRFHGLAQRGPRRTWKKVVTTISHRALFALAATSSRSHQTYGEDDDDAGEGDLEQQEEGEAEEEGGEETVPVPVPWEEWGPHSTRVISPPAFHWITAHAGQRWLSLEDDKLVIRDFSAARVRRARASGSGAPTPHLRHKSGARDGDETGTGTVLAPAQTHIPGGSACFREDVASELPFLETRVDSRGRVGDMVLTDGERLISFVRVGQPPTFEVYVLEEEDEQGQEWEWEIPGGGRRQ</sequence>
<dbReference type="PROSITE" id="PS50181">
    <property type="entry name" value="FBOX"/>
    <property type="match status" value="1"/>
</dbReference>
<dbReference type="AlphaFoldDB" id="A0A9P5JWN0"/>
<dbReference type="OrthoDB" id="2745718at2759"/>
<comment type="caution">
    <text evidence="3">The sequence shown here is derived from an EMBL/GenBank/DDBJ whole genome shotgun (WGS) entry which is preliminary data.</text>
</comment>
<evidence type="ECO:0000259" key="2">
    <source>
        <dbReference type="PROSITE" id="PS50181"/>
    </source>
</evidence>
<dbReference type="EMBL" id="WHVB01000031">
    <property type="protein sequence ID" value="KAF8468568.1"/>
    <property type="molecule type" value="Genomic_DNA"/>
</dbReference>
<keyword evidence="4" id="KW-1185">Reference proteome</keyword>
<feature type="region of interest" description="Disordered" evidence="1">
    <location>
        <begin position="417"/>
        <end position="457"/>
    </location>
</feature>
<dbReference type="InterPro" id="IPR036047">
    <property type="entry name" value="F-box-like_dom_sf"/>
</dbReference>
<evidence type="ECO:0000256" key="1">
    <source>
        <dbReference type="SAM" id="MobiDB-lite"/>
    </source>
</evidence>
<protein>
    <recommendedName>
        <fullName evidence="2">F-box domain-containing protein</fullName>
    </recommendedName>
</protein>
<feature type="region of interest" description="Disordered" evidence="1">
    <location>
        <begin position="507"/>
        <end position="532"/>
    </location>
</feature>
<dbReference type="Proteomes" id="UP000759537">
    <property type="component" value="Unassembled WGS sequence"/>
</dbReference>
<feature type="domain" description="F-box" evidence="2">
    <location>
        <begin position="1"/>
        <end position="50"/>
    </location>
</feature>
<accession>A0A9P5JWN0</accession>
<dbReference type="Pfam" id="PF00646">
    <property type="entry name" value="F-box"/>
    <property type="match status" value="1"/>
</dbReference>
<evidence type="ECO:0000313" key="3">
    <source>
        <dbReference type="EMBL" id="KAF8468568.1"/>
    </source>
</evidence>
<evidence type="ECO:0000313" key="4">
    <source>
        <dbReference type="Proteomes" id="UP000759537"/>
    </source>
</evidence>
<reference evidence="3" key="1">
    <citation type="submission" date="2019-10" db="EMBL/GenBank/DDBJ databases">
        <authorList>
            <consortium name="DOE Joint Genome Institute"/>
            <person name="Kuo A."/>
            <person name="Miyauchi S."/>
            <person name="Kiss E."/>
            <person name="Drula E."/>
            <person name="Kohler A."/>
            <person name="Sanchez-Garcia M."/>
            <person name="Andreopoulos B."/>
            <person name="Barry K.W."/>
            <person name="Bonito G."/>
            <person name="Buee M."/>
            <person name="Carver A."/>
            <person name="Chen C."/>
            <person name="Cichocki N."/>
            <person name="Clum A."/>
            <person name="Culley D."/>
            <person name="Crous P.W."/>
            <person name="Fauchery L."/>
            <person name="Girlanda M."/>
            <person name="Hayes R."/>
            <person name="Keri Z."/>
            <person name="LaButti K."/>
            <person name="Lipzen A."/>
            <person name="Lombard V."/>
            <person name="Magnuson J."/>
            <person name="Maillard F."/>
            <person name="Morin E."/>
            <person name="Murat C."/>
            <person name="Nolan M."/>
            <person name="Ohm R."/>
            <person name="Pangilinan J."/>
            <person name="Pereira M."/>
            <person name="Perotto S."/>
            <person name="Peter M."/>
            <person name="Riley R."/>
            <person name="Sitrit Y."/>
            <person name="Stielow B."/>
            <person name="Szollosi G."/>
            <person name="Zifcakova L."/>
            <person name="Stursova M."/>
            <person name="Spatafora J.W."/>
            <person name="Tedersoo L."/>
            <person name="Vaario L.-M."/>
            <person name="Yamada A."/>
            <person name="Yan M."/>
            <person name="Wang P."/>
            <person name="Xu J."/>
            <person name="Bruns T."/>
            <person name="Baldrian P."/>
            <person name="Vilgalys R."/>
            <person name="Henrissat B."/>
            <person name="Grigoriev I.V."/>
            <person name="Hibbett D."/>
            <person name="Nagy L.G."/>
            <person name="Martin F.M."/>
        </authorList>
    </citation>
    <scope>NUCLEOTIDE SEQUENCE</scope>
    <source>
        <strain evidence="3">Prilba</strain>
    </source>
</reference>
<dbReference type="InterPro" id="IPR001810">
    <property type="entry name" value="F-box_dom"/>
</dbReference>
<reference evidence="3" key="2">
    <citation type="journal article" date="2020" name="Nat. Commun.">
        <title>Large-scale genome sequencing of mycorrhizal fungi provides insights into the early evolution of symbiotic traits.</title>
        <authorList>
            <person name="Miyauchi S."/>
            <person name="Kiss E."/>
            <person name="Kuo A."/>
            <person name="Drula E."/>
            <person name="Kohler A."/>
            <person name="Sanchez-Garcia M."/>
            <person name="Morin E."/>
            <person name="Andreopoulos B."/>
            <person name="Barry K.W."/>
            <person name="Bonito G."/>
            <person name="Buee M."/>
            <person name="Carver A."/>
            <person name="Chen C."/>
            <person name="Cichocki N."/>
            <person name="Clum A."/>
            <person name="Culley D."/>
            <person name="Crous P.W."/>
            <person name="Fauchery L."/>
            <person name="Girlanda M."/>
            <person name="Hayes R.D."/>
            <person name="Keri Z."/>
            <person name="LaButti K."/>
            <person name="Lipzen A."/>
            <person name="Lombard V."/>
            <person name="Magnuson J."/>
            <person name="Maillard F."/>
            <person name="Murat C."/>
            <person name="Nolan M."/>
            <person name="Ohm R.A."/>
            <person name="Pangilinan J."/>
            <person name="Pereira M.F."/>
            <person name="Perotto S."/>
            <person name="Peter M."/>
            <person name="Pfister S."/>
            <person name="Riley R."/>
            <person name="Sitrit Y."/>
            <person name="Stielow J.B."/>
            <person name="Szollosi G."/>
            <person name="Zifcakova L."/>
            <person name="Stursova M."/>
            <person name="Spatafora J.W."/>
            <person name="Tedersoo L."/>
            <person name="Vaario L.M."/>
            <person name="Yamada A."/>
            <person name="Yan M."/>
            <person name="Wang P."/>
            <person name="Xu J."/>
            <person name="Bruns T."/>
            <person name="Baldrian P."/>
            <person name="Vilgalys R."/>
            <person name="Dunand C."/>
            <person name="Henrissat B."/>
            <person name="Grigoriev I.V."/>
            <person name="Hibbett D."/>
            <person name="Nagy L.G."/>
            <person name="Martin F.M."/>
        </authorList>
    </citation>
    <scope>NUCLEOTIDE SEQUENCE</scope>
    <source>
        <strain evidence="3">Prilba</strain>
    </source>
</reference>
<proteinExistence type="predicted"/>
<feature type="region of interest" description="Disordered" evidence="1">
    <location>
        <begin position="335"/>
        <end position="370"/>
    </location>
</feature>
<gene>
    <name evidence="3" type="ORF">DFH94DRAFT_280183</name>
</gene>
<organism evidence="3 4">
    <name type="scientific">Russula ochroleuca</name>
    <dbReference type="NCBI Taxonomy" id="152965"/>
    <lineage>
        <taxon>Eukaryota</taxon>
        <taxon>Fungi</taxon>
        <taxon>Dikarya</taxon>
        <taxon>Basidiomycota</taxon>
        <taxon>Agaricomycotina</taxon>
        <taxon>Agaricomycetes</taxon>
        <taxon>Russulales</taxon>
        <taxon>Russulaceae</taxon>
        <taxon>Russula</taxon>
    </lineage>
</organism>
<feature type="compositionally biased region" description="Low complexity" evidence="1">
    <location>
        <begin position="344"/>
        <end position="366"/>
    </location>
</feature>
<dbReference type="SUPFAM" id="SSF81383">
    <property type="entry name" value="F-box domain"/>
    <property type="match status" value="1"/>
</dbReference>